<evidence type="ECO:0000256" key="5">
    <source>
        <dbReference type="ARBA" id="ARBA00023268"/>
    </source>
</evidence>
<dbReference type="InterPro" id="IPR014043">
    <property type="entry name" value="Acyl_transferase_dom"/>
</dbReference>
<dbReference type="InterPro" id="IPR014031">
    <property type="entry name" value="Ketoacyl_synth_C"/>
</dbReference>
<dbReference type="SMART" id="SM00825">
    <property type="entry name" value="PKS_KS"/>
    <property type="match status" value="1"/>
</dbReference>
<dbReference type="Gene3D" id="3.30.70.250">
    <property type="entry name" value="Malonyl-CoA ACP transacylase, ACP-binding"/>
    <property type="match status" value="1"/>
</dbReference>
<evidence type="ECO:0000259" key="7">
    <source>
        <dbReference type="PROSITE" id="PS50075"/>
    </source>
</evidence>
<gene>
    <name evidence="10" type="primary">ppsA</name>
    <name evidence="10" type="ORF">NIIDNTM18_33770</name>
</gene>
<dbReference type="SMART" id="SM00823">
    <property type="entry name" value="PKS_PP"/>
    <property type="match status" value="1"/>
</dbReference>
<dbReference type="InterPro" id="IPR036736">
    <property type="entry name" value="ACP-like_sf"/>
</dbReference>
<evidence type="ECO:0000313" key="10">
    <source>
        <dbReference type="EMBL" id="BCI54099.1"/>
    </source>
</evidence>
<dbReference type="SUPFAM" id="SSF53901">
    <property type="entry name" value="Thiolase-like"/>
    <property type="match status" value="1"/>
</dbReference>
<dbReference type="PROSITE" id="PS50075">
    <property type="entry name" value="CARRIER"/>
    <property type="match status" value="1"/>
</dbReference>
<name>A0A6S6P6R0_9MYCO</name>
<dbReference type="RefSeq" id="WP_185292042.1">
    <property type="nucleotide sequence ID" value="NZ_AP023287.1"/>
</dbReference>
<dbReference type="Gene3D" id="3.40.366.10">
    <property type="entry name" value="Malonyl-Coenzyme A Acyl Carrier Protein, domain 2"/>
    <property type="match status" value="1"/>
</dbReference>
<evidence type="ECO:0000313" key="11">
    <source>
        <dbReference type="Proteomes" id="UP000515734"/>
    </source>
</evidence>
<evidence type="ECO:0000256" key="3">
    <source>
        <dbReference type="ARBA" id="ARBA00022679"/>
    </source>
</evidence>
<dbReference type="InterPro" id="IPR020807">
    <property type="entry name" value="PKS_DH"/>
</dbReference>
<protein>
    <submittedName>
        <fullName evidence="10">Phthiocerol synthesis polyketide synthase type I PpsA</fullName>
    </submittedName>
</protein>
<dbReference type="SMART" id="SM00827">
    <property type="entry name" value="PKS_AT"/>
    <property type="match status" value="1"/>
</dbReference>
<feature type="region of interest" description="N-terminal hotdog fold" evidence="6">
    <location>
        <begin position="903"/>
        <end position="1017"/>
    </location>
</feature>
<dbReference type="PANTHER" id="PTHR43775:SF37">
    <property type="entry name" value="SI:DKEY-61P9.11"/>
    <property type="match status" value="1"/>
</dbReference>
<dbReference type="GO" id="GO:0031177">
    <property type="term" value="F:phosphopantetheine binding"/>
    <property type="evidence" value="ECO:0007669"/>
    <property type="project" value="InterPro"/>
</dbReference>
<dbReference type="InterPro" id="IPR001227">
    <property type="entry name" value="Ac_transferase_dom_sf"/>
</dbReference>
<dbReference type="GO" id="GO:0004315">
    <property type="term" value="F:3-oxoacyl-[acyl-carrier-protein] synthase activity"/>
    <property type="evidence" value="ECO:0007669"/>
    <property type="project" value="InterPro"/>
</dbReference>
<dbReference type="FunFam" id="3.40.47.10:FF:000019">
    <property type="entry name" value="Polyketide synthase type I"/>
    <property type="match status" value="1"/>
</dbReference>
<evidence type="ECO:0000259" key="9">
    <source>
        <dbReference type="PROSITE" id="PS52019"/>
    </source>
</evidence>
<dbReference type="InterPro" id="IPR050091">
    <property type="entry name" value="PKS_NRPS_Biosynth_Enz"/>
</dbReference>
<dbReference type="GO" id="GO:0006633">
    <property type="term" value="P:fatty acid biosynthetic process"/>
    <property type="evidence" value="ECO:0007669"/>
    <property type="project" value="InterPro"/>
</dbReference>
<keyword evidence="2" id="KW-0597">Phosphoprotein</keyword>
<organism evidence="10 11">
    <name type="scientific">Mycolicibacterium litorale</name>
    <dbReference type="NCBI Taxonomy" id="758802"/>
    <lineage>
        <taxon>Bacteria</taxon>
        <taxon>Bacillati</taxon>
        <taxon>Actinomycetota</taxon>
        <taxon>Actinomycetes</taxon>
        <taxon>Mycobacteriales</taxon>
        <taxon>Mycobacteriaceae</taxon>
        <taxon>Mycolicibacterium</taxon>
    </lineage>
</organism>
<dbReference type="SUPFAM" id="SSF52151">
    <property type="entry name" value="FabD/lysophospholipase-like"/>
    <property type="match status" value="1"/>
</dbReference>
<dbReference type="InterPro" id="IPR020806">
    <property type="entry name" value="PKS_PP-bd"/>
</dbReference>
<feature type="active site" description="Proton donor; for dehydratase activity" evidence="6">
    <location>
        <position position="1088"/>
    </location>
</feature>
<feature type="domain" description="Carrier" evidence="7">
    <location>
        <begin position="1623"/>
        <end position="1697"/>
    </location>
</feature>
<dbReference type="Pfam" id="PF08659">
    <property type="entry name" value="KR"/>
    <property type="match status" value="1"/>
</dbReference>
<keyword evidence="4" id="KW-0521">NADP</keyword>
<feature type="domain" description="Ketosynthase family 3 (KS3)" evidence="8">
    <location>
        <begin position="14"/>
        <end position="440"/>
    </location>
</feature>
<keyword evidence="1" id="KW-0596">Phosphopantetheine</keyword>
<dbReference type="InterPro" id="IPR020841">
    <property type="entry name" value="PKS_Beta-ketoAc_synthase_dom"/>
</dbReference>
<dbReference type="SUPFAM" id="SSF55048">
    <property type="entry name" value="Probable ACP-binding domain of malonyl-CoA ACP transacylase"/>
    <property type="match status" value="1"/>
</dbReference>
<dbReference type="InterPro" id="IPR049552">
    <property type="entry name" value="PKS_DH_N"/>
</dbReference>
<dbReference type="SMART" id="SM00822">
    <property type="entry name" value="PKS_KR"/>
    <property type="match status" value="1"/>
</dbReference>
<evidence type="ECO:0000256" key="2">
    <source>
        <dbReference type="ARBA" id="ARBA00022553"/>
    </source>
</evidence>
<dbReference type="InterPro" id="IPR016035">
    <property type="entry name" value="Acyl_Trfase/lysoPLipase"/>
</dbReference>
<dbReference type="SUPFAM" id="SSF47336">
    <property type="entry name" value="ACP-like"/>
    <property type="match status" value="1"/>
</dbReference>
<feature type="domain" description="PKS/mFAS DH" evidence="9">
    <location>
        <begin position="903"/>
        <end position="1165"/>
    </location>
</feature>
<dbReference type="PROSITE" id="PS52004">
    <property type="entry name" value="KS3_2"/>
    <property type="match status" value="1"/>
</dbReference>
<dbReference type="Proteomes" id="UP000515734">
    <property type="component" value="Chromosome"/>
</dbReference>
<dbReference type="EMBL" id="AP023287">
    <property type="protein sequence ID" value="BCI54099.1"/>
    <property type="molecule type" value="Genomic_DNA"/>
</dbReference>
<dbReference type="Gene3D" id="3.10.129.110">
    <property type="entry name" value="Polyketide synthase dehydratase"/>
    <property type="match status" value="1"/>
</dbReference>
<evidence type="ECO:0000256" key="4">
    <source>
        <dbReference type="ARBA" id="ARBA00022857"/>
    </source>
</evidence>
<dbReference type="CDD" id="cd08952">
    <property type="entry name" value="KR_1_SDR_x"/>
    <property type="match status" value="1"/>
</dbReference>
<accession>A0A6S6P6R0</accession>
<dbReference type="InterPro" id="IPR032821">
    <property type="entry name" value="PKS_assoc"/>
</dbReference>
<dbReference type="InterPro" id="IPR057326">
    <property type="entry name" value="KR_dom"/>
</dbReference>
<proteinExistence type="predicted"/>
<dbReference type="Pfam" id="PF21089">
    <property type="entry name" value="PKS_DH_N"/>
    <property type="match status" value="1"/>
</dbReference>
<dbReference type="InterPro" id="IPR018201">
    <property type="entry name" value="Ketoacyl_synth_AS"/>
</dbReference>
<feature type="active site" description="Proton acceptor; for dehydratase activity" evidence="6">
    <location>
        <position position="936"/>
    </location>
</feature>
<keyword evidence="3" id="KW-0808">Transferase</keyword>
<dbReference type="Pfam" id="PF02801">
    <property type="entry name" value="Ketoacyl-synt_C"/>
    <property type="match status" value="1"/>
</dbReference>
<keyword evidence="5" id="KW-0511">Multifunctional enzyme</keyword>
<dbReference type="Gene3D" id="3.40.50.720">
    <property type="entry name" value="NAD(P)-binding Rossmann-like Domain"/>
    <property type="match status" value="1"/>
</dbReference>
<dbReference type="InterPro" id="IPR016036">
    <property type="entry name" value="Malonyl_transacylase_ACP-bd"/>
</dbReference>
<dbReference type="Pfam" id="PF16197">
    <property type="entry name" value="KAsynt_C_assoc"/>
    <property type="match status" value="1"/>
</dbReference>
<reference evidence="10 11" key="1">
    <citation type="submission" date="2020-07" db="EMBL/GenBank/DDBJ databases">
        <title>Complete genome sequence of Mycolicibacterium litorale like strain isolated from cardiac implantable electronic device infection.</title>
        <authorList>
            <person name="Fukano H."/>
            <person name="Miyama H."/>
            <person name="Hoshino Y."/>
        </authorList>
    </citation>
    <scope>NUCLEOTIDE SEQUENCE [LARGE SCALE GENOMIC DNA]</scope>
    <source>
        <strain evidence="10 11">NIIDNTM18</strain>
    </source>
</reference>
<dbReference type="InterPro" id="IPR042104">
    <property type="entry name" value="PKS_dehydratase_sf"/>
</dbReference>
<dbReference type="GO" id="GO:0004312">
    <property type="term" value="F:fatty acid synthase activity"/>
    <property type="evidence" value="ECO:0007669"/>
    <property type="project" value="TreeGrafter"/>
</dbReference>
<dbReference type="Gene3D" id="3.40.47.10">
    <property type="match status" value="1"/>
</dbReference>
<dbReference type="SMART" id="SM01294">
    <property type="entry name" value="PKS_PP_betabranch"/>
    <property type="match status" value="1"/>
</dbReference>
<dbReference type="SMART" id="SM00826">
    <property type="entry name" value="PKS_DH"/>
    <property type="match status" value="1"/>
</dbReference>
<dbReference type="InterPro" id="IPR016039">
    <property type="entry name" value="Thiolase-like"/>
</dbReference>
<dbReference type="Pfam" id="PF00550">
    <property type="entry name" value="PP-binding"/>
    <property type="match status" value="1"/>
</dbReference>
<dbReference type="InterPro" id="IPR013968">
    <property type="entry name" value="PKS_KR"/>
</dbReference>
<dbReference type="CDD" id="cd00833">
    <property type="entry name" value="PKS"/>
    <property type="match status" value="1"/>
</dbReference>
<dbReference type="PANTHER" id="PTHR43775">
    <property type="entry name" value="FATTY ACID SYNTHASE"/>
    <property type="match status" value="1"/>
</dbReference>
<evidence type="ECO:0000256" key="1">
    <source>
        <dbReference type="ARBA" id="ARBA00022450"/>
    </source>
</evidence>
<dbReference type="InterPro" id="IPR049900">
    <property type="entry name" value="PKS_mFAS_DH"/>
</dbReference>
<evidence type="ECO:0000256" key="6">
    <source>
        <dbReference type="PROSITE-ProRule" id="PRU01363"/>
    </source>
</evidence>
<evidence type="ECO:0000259" key="8">
    <source>
        <dbReference type="PROSITE" id="PS52004"/>
    </source>
</evidence>
<dbReference type="Pfam" id="PF00109">
    <property type="entry name" value="ketoacyl-synt"/>
    <property type="match status" value="1"/>
</dbReference>
<dbReference type="InterPro" id="IPR009081">
    <property type="entry name" value="PP-bd_ACP"/>
</dbReference>
<dbReference type="Gene3D" id="1.10.1200.10">
    <property type="entry name" value="ACP-like"/>
    <property type="match status" value="1"/>
</dbReference>
<dbReference type="InterPro" id="IPR036291">
    <property type="entry name" value="NAD(P)-bd_dom_sf"/>
</dbReference>
<sequence>MSTELGKANQTAAPEPVAIIGIGCRLAGDITTPADFWEFLLDGGSHVREVPAERWEPYLRRDPRNAAVLRETTPWGTFLDDLAGFDAEFFGVSPREAELMDPQQRLALEVSWEALEHAGVPPRSLAGSDTAVLMGVNSDDYGKLIMEDLPGIEAWTGIGTSLCGIANRVSHLLDLRGPSVALDAACAASLVAVHQACQLLRAGETSLALAGGVSALIGPGLTRVLDQAGATAPDGRCKSFDAAADGYGRGEGAAVVVLKRLADALRDEDRVIAVVRGGAVAQDGRTVGIMSPNGAAQEDLFRHTCAISGIAPGTVEFVEAHGTGTPTGDPVELNALAAVYGAERADGQPCRVGSVKPNTGHLEGGAGVVGLIKAAMALQYETIPPTAGIRALTPAVDWSTSGLRVPTQVEPWPHREGTPRRAAVCSYGYGGTIAHVLLEEAPPRAGAGTAAPAAPSVLPLSARSSARLARQATALANHVRRQPHPVGEVAATLWSRRSHEPVRAAVVAHDTDELVAGLDALAGDRRTPSVVTGSVLAGAADGAVWVFSGHGSHWPGMGRELLNHEPAFAAVIDTVEPVFAAELGFSPREALRTGDLGGTDHVQALTFAMQVGLAAVLRERGVRPAAVIGHSVGEVAANVVAGVFDLAHGARVACYRARGFRAVAGEGAMALVRLAFTEAEMRLGDRTDVVAAISASPESTVISGTVAAVEEVSARWADEGLMVRRVNTDVAFHSPAMDALTAELAALTAGLGPSTPPAVPLYTTALADPRSDAPRDPDYWVANLRGRVRFAEAVSAAAEDGHRLFLEVSAHPVVAHSIAETLSHLGIGDHAVVPVLRREQPERPALAVAVAALYCHGAPVDPGVRTETPWATDLPGTQWVHRTHWRTPTAPPGGRGVHEPESHTLLGGLMEVTGAVPARVWQTRLDSSTRPYPGDHPVQGTEIVPAAVLLNTFLTAAGTDLADVRLRTPVPPGRARDIQVVSQDRSLALASRLVDDEAEGGWLTHCTALAAPGGEAALTVLDEDEIRSRCTESLPSTHVVDTLATLGVAAMGFGWQVLELHRGDGELFARVAADADGSTPATWAGLLDAATSAASTIFDGPPRLRMPARIERVHVHDKPPAVALLHVRRRDAGTVTDVVLAEESGTVSVSLTGMAFEELENPSGRDTVRLLHHVAWHPVDWPDTAPPTEVAVVGGDEATVDFVARDLGEAGVPHRTVGESTEFGALTPGAVVLVLPRADDSPQASAELVLRTLQHLDASGSQARLWVLTADVHEGLNPAHAPLWGMARVAAAEHPQLWGGVLDVTGERLPVRALNALAGHGVVVVRDGVAYAARLTHAGAGDAAPLQCSPAGTYLITGGTGVLGLRLAQRLADLGARRLVLASRSGMPARAAWPAHPGSEAVAVVSALEQRGVSVRVAAVDVGAPGAAAALRSALEDLPPVRGVIHAAGVEAGALLSNTTPEDLQAAMRPKVDGLNALHELFPPGELDWMVLFSSCGYLAGFPGQGAYACGNAYLDAFARHRRRLGDRTTSVAWTAWRGLGMGSASGFVAAQLDALGMGTVGLDDAMRALDSALRDDDANVVVLPVLPAAAAVPILADVAPAETADASAAAAIEDRGDLDVAQWAARQVLTAVASELGCAPDDVDVRLPLVEIGVDSIMTVSLRRQLEKQTGLALPPTLLWEYPTAAAVSERIAELLAAQDDSAA</sequence>
<feature type="region of interest" description="C-terminal hotdog fold" evidence="6">
    <location>
        <begin position="1031"/>
        <end position="1165"/>
    </location>
</feature>
<dbReference type="InterPro" id="IPR014030">
    <property type="entry name" value="Ketoacyl_synth_N"/>
</dbReference>
<dbReference type="Pfam" id="PF00698">
    <property type="entry name" value="Acyl_transf_1"/>
    <property type="match status" value="1"/>
</dbReference>
<dbReference type="SUPFAM" id="SSF51735">
    <property type="entry name" value="NAD(P)-binding Rossmann-fold domains"/>
    <property type="match status" value="2"/>
</dbReference>
<dbReference type="PROSITE" id="PS00606">
    <property type="entry name" value="KS3_1"/>
    <property type="match status" value="1"/>
</dbReference>
<dbReference type="PROSITE" id="PS52019">
    <property type="entry name" value="PKS_MFAS_DH"/>
    <property type="match status" value="1"/>
</dbReference>